<sequence>MSEFSKSDTLDRTAILDLITAYAFGLDRRDFARVASTFTEEAVVQNLFDEYLPEGKLFNSLTIGGTAVADGARDLFDTLDATQHQLGAQIVELTRTGARASTQVVARHHRGVQFFHIGATYEDEFVRTPDGWRIAKRTQHIHWTAGSPAVFLAQ</sequence>
<dbReference type="EMBL" id="LAUZ02000006">
    <property type="protein sequence ID" value="KKF00882.1"/>
    <property type="molecule type" value="Genomic_DNA"/>
</dbReference>
<proteinExistence type="predicted"/>
<keyword evidence="3" id="KW-1185">Reference proteome</keyword>
<organism evidence="2 3">
    <name type="scientific">Mycolicibacterium obuense</name>
    <dbReference type="NCBI Taxonomy" id="1807"/>
    <lineage>
        <taxon>Bacteria</taxon>
        <taxon>Bacillati</taxon>
        <taxon>Actinomycetota</taxon>
        <taxon>Actinomycetes</taxon>
        <taxon>Mycobacteriales</taxon>
        <taxon>Mycobacteriaceae</taxon>
        <taxon>Mycolicibacterium</taxon>
    </lineage>
</organism>
<dbReference type="AlphaFoldDB" id="A0A0M2K189"/>
<feature type="domain" description="SnoaL-like" evidence="1">
    <location>
        <begin position="9"/>
        <end position="138"/>
    </location>
</feature>
<reference evidence="2 3" key="1">
    <citation type="journal article" date="2015" name="Genome Announc.">
        <title>Draft Genome Sequence of Mycobacterium obuense Strain UC1, Isolated from Patient Sputum.</title>
        <authorList>
            <person name="Greninger A.L."/>
            <person name="Cunningham G."/>
            <person name="Hsu E.D."/>
            <person name="Yu J.M."/>
            <person name="Chiu C.Y."/>
            <person name="Miller S."/>
        </authorList>
    </citation>
    <scope>NUCLEOTIDE SEQUENCE [LARGE SCALE GENOMIC DNA]</scope>
    <source>
        <strain evidence="2 3">UC1</strain>
    </source>
</reference>
<dbReference type="SUPFAM" id="SSF54427">
    <property type="entry name" value="NTF2-like"/>
    <property type="match status" value="1"/>
</dbReference>
<dbReference type="OrthoDB" id="981191at2"/>
<dbReference type="Gene3D" id="3.10.450.50">
    <property type="match status" value="1"/>
</dbReference>
<name>A0A0M2K189_9MYCO</name>
<dbReference type="PATRIC" id="fig|1807.13.peg.804"/>
<dbReference type="InterPro" id="IPR032710">
    <property type="entry name" value="NTF2-like_dom_sf"/>
</dbReference>
<dbReference type="Pfam" id="PF13577">
    <property type="entry name" value="SnoaL_4"/>
    <property type="match status" value="1"/>
</dbReference>
<protein>
    <recommendedName>
        <fullName evidence="1">SnoaL-like domain-containing protein</fullName>
    </recommendedName>
</protein>
<accession>A0A0M2K189</accession>
<dbReference type="Proteomes" id="UP000034150">
    <property type="component" value="Unassembled WGS sequence"/>
</dbReference>
<evidence type="ECO:0000313" key="2">
    <source>
        <dbReference type="EMBL" id="KKF00882.1"/>
    </source>
</evidence>
<gene>
    <name evidence="2" type="ORF">WN67_16620</name>
</gene>
<dbReference type="InterPro" id="IPR037401">
    <property type="entry name" value="SnoaL-like"/>
</dbReference>
<comment type="caution">
    <text evidence="2">The sequence shown here is derived from an EMBL/GenBank/DDBJ whole genome shotgun (WGS) entry which is preliminary data.</text>
</comment>
<evidence type="ECO:0000259" key="1">
    <source>
        <dbReference type="Pfam" id="PF13577"/>
    </source>
</evidence>
<dbReference type="RefSeq" id="WP_046364146.1">
    <property type="nucleotide sequence ID" value="NZ_CALTXN010000068.1"/>
</dbReference>
<evidence type="ECO:0000313" key="3">
    <source>
        <dbReference type="Proteomes" id="UP000034150"/>
    </source>
</evidence>
<dbReference type="CDD" id="cd00531">
    <property type="entry name" value="NTF2_like"/>
    <property type="match status" value="1"/>
</dbReference>